<evidence type="ECO:0000256" key="3">
    <source>
        <dbReference type="ARBA" id="ARBA00023315"/>
    </source>
</evidence>
<dbReference type="SUPFAM" id="SSF53659">
    <property type="entry name" value="Isocitrate/Isopropylmalate dehydrogenase-like"/>
    <property type="match status" value="1"/>
</dbReference>
<accession>A0A135YY28</accession>
<name>A0A135YY28_9FIRM</name>
<sequence>MKENNMIKNFDEVIERVRAFKEMKRCAVCMADEAAIGGAIEAEKLGLAWPIFVGHESEIKEELKKLGVDKDYEIIGVDEDSKAAEKVVELVREGNADFILKGHIETAVLMRAVVDKEKGLRTDKLMTHMSFEQMPTYHKLITITDGGMCMYPDVEQKQKIIENAVEIYRNLGYERPKVAVLSAVERVNPKMQSTVDAAELKRRNQKGIIKNCLVEGPISFDLAYKKGAAEIKGFESEVAGDPDILLVPDIQAGNILDKSFNFAGGGKMAGFIVGAKCLIVLTSRSASAEEKYYSIAIAALAQH</sequence>
<dbReference type="EMBL" id="LSQZ01000011">
    <property type="protein sequence ID" value="KXI14251.1"/>
    <property type="molecule type" value="Genomic_DNA"/>
</dbReference>
<evidence type="ECO:0000259" key="4">
    <source>
        <dbReference type="Pfam" id="PF01515"/>
    </source>
</evidence>
<reference evidence="5 6" key="1">
    <citation type="submission" date="2016-02" db="EMBL/GenBank/DDBJ databases">
        <authorList>
            <person name="Wen L."/>
            <person name="He K."/>
            <person name="Yang H."/>
        </authorList>
    </citation>
    <scope>NUCLEOTIDE SEQUENCE [LARGE SCALE GENOMIC DNA]</scope>
    <source>
        <strain evidence="5 6">MJR8628A</strain>
    </source>
</reference>
<protein>
    <submittedName>
        <fullName evidence="5">Putative phosphate butyryltransferase</fullName>
    </submittedName>
</protein>
<evidence type="ECO:0000313" key="6">
    <source>
        <dbReference type="Proteomes" id="UP000070326"/>
    </source>
</evidence>
<dbReference type="STRING" id="1261.HMPREF3195_00313"/>
<dbReference type="NCBIfam" id="NF006045">
    <property type="entry name" value="PRK08190.1"/>
    <property type="match status" value="1"/>
</dbReference>
<feature type="domain" description="Phosphate acetyl/butaryl transferase" evidence="4">
    <location>
        <begin position="87"/>
        <end position="299"/>
    </location>
</feature>
<keyword evidence="2 5" id="KW-0808">Transferase</keyword>
<evidence type="ECO:0000256" key="1">
    <source>
        <dbReference type="ARBA" id="ARBA00005656"/>
    </source>
</evidence>
<dbReference type="Pfam" id="PF01515">
    <property type="entry name" value="PTA_PTB"/>
    <property type="match status" value="1"/>
</dbReference>
<dbReference type="eggNOG" id="COG0280">
    <property type="taxonomic scope" value="Bacteria"/>
</dbReference>
<comment type="caution">
    <text evidence="5">The sequence shown here is derived from an EMBL/GenBank/DDBJ whole genome shotgun (WGS) entry which is preliminary data.</text>
</comment>
<evidence type="ECO:0000256" key="2">
    <source>
        <dbReference type="ARBA" id="ARBA00022679"/>
    </source>
</evidence>
<dbReference type="PANTHER" id="PTHR43356">
    <property type="entry name" value="PHOSPHATE ACETYLTRANSFERASE"/>
    <property type="match status" value="1"/>
</dbReference>
<dbReference type="PANTHER" id="PTHR43356:SF2">
    <property type="entry name" value="PHOSPHATE ACETYLTRANSFERASE"/>
    <property type="match status" value="1"/>
</dbReference>
<comment type="similarity">
    <text evidence="1">Belongs to the phosphate acetyltransferase and butyryltransferase family.</text>
</comment>
<dbReference type="PIRSF" id="PIRSF000428">
    <property type="entry name" value="P_Ac_trans"/>
    <property type="match status" value="1"/>
</dbReference>
<dbReference type="Gene3D" id="3.40.718.10">
    <property type="entry name" value="Isopropylmalate Dehydrogenase"/>
    <property type="match status" value="1"/>
</dbReference>
<dbReference type="AlphaFoldDB" id="A0A135YY28"/>
<dbReference type="InterPro" id="IPR050500">
    <property type="entry name" value="Phos_Acetyltrans/Butyryltrans"/>
</dbReference>
<organism evidence="5 6">
    <name type="scientific">Peptostreptococcus anaerobius</name>
    <dbReference type="NCBI Taxonomy" id="1261"/>
    <lineage>
        <taxon>Bacteria</taxon>
        <taxon>Bacillati</taxon>
        <taxon>Bacillota</taxon>
        <taxon>Clostridia</taxon>
        <taxon>Peptostreptococcales</taxon>
        <taxon>Peptostreptococcaceae</taxon>
        <taxon>Peptostreptococcus</taxon>
    </lineage>
</organism>
<gene>
    <name evidence="5" type="ORF">HMPREF3195_00313</name>
</gene>
<proteinExistence type="inferred from homology"/>
<dbReference type="PATRIC" id="fig|1261.5.peg.318"/>
<dbReference type="InterPro" id="IPR012147">
    <property type="entry name" value="P_Ac_Bu_trans"/>
</dbReference>
<dbReference type="InterPro" id="IPR002505">
    <property type="entry name" value="PTA_PTB"/>
</dbReference>
<dbReference type="GO" id="GO:0016746">
    <property type="term" value="F:acyltransferase activity"/>
    <property type="evidence" value="ECO:0007669"/>
    <property type="project" value="UniProtKB-KW"/>
</dbReference>
<keyword evidence="3" id="KW-0012">Acyltransferase</keyword>
<evidence type="ECO:0000313" key="5">
    <source>
        <dbReference type="EMBL" id="KXI14251.1"/>
    </source>
</evidence>
<dbReference type="Proteomes" id="UP000070326">
    <property type="component" value="Unassembled WGS sequence"/>
</dbReference>